<dbReference type="RefSeq" id="WP_390305981.1">
    <property type="nucleotide sequence ID" value="NZ_JBHRRZ010000015.1"/>
</dbReference>
<dbReference type="InterPro" id="IPR003717">
    <property type="entry name" value="RecO"/>
</dbReference>
<dbReference type="InterPro" id="IPR022572">
    <property type="entry name" value="DNA_rep/recomb_RecO_N"/>
</dbReference>
<keyword evidence="10" id="KW-1185">Reference proteome</keyword>
<proteinExistence type="inferred from homology"/>
<reference evidence="10" key="1">
    <citation type="journal article" date="2019" name="Int. J. Syst. Evol. Microbiol.">
        <title>The Global Catalogue of Microorganisms (GCM) 10K type strain sequencing project: providing services to taxonomists for standard genome sequencing and annotation.</title>
        <authorList>
            <consortium name="The Broad Institute Genomics Platform"/>
            <consortium name="The Broad Institute Genome Sequencing Center for Infectious Disease"/>
            <person name="Wu L."/>
            <person name="Ma J."/>
        </authorList>
    </citation>
    <scope>NUCLEOTIDE SEQUENCE [LARGE SCALE GENOMIC DNA]</scope>
    <source>
        <strain evidence="10">KCTC 13193</strain>
    </source>
</reference>
<comment type="function">
    <text evidence="7">Involved in DNA repair and RecF pathway recombination.</text>
</comment>
<evidence type="ECO:0000313" key="9">
    <source>
        <dbReference type="EMBL" id="MFC2948383.1"/>
    </source>
</evidence>
<dbReference type="SUPFAM" id="SSF50249">
    <property type="entry name" value="Nucleic acid-binding proteins"/>
    <property type="match status" value="1"/>
</dbReference>
<gene>
    <name evidence="7 9" type="primary">recO</name>
    <name evidence="9" type="ORF">ACFODW_08525</name>
</gene>
<dbReference type="HAMAP" id="MF_00201">
    <property type="entry name" value="RecO"/>
    <property type="match status" value="1"/>
</dbReference>
<evidence type="ECO:0000256" key="6">
    <source>
        <dbReference type="ARBA" id="ARBA00033409"/>
    </source>
</evidence>
<evidence type="ECO:0000313" key="10">
    <source>
        <dbReference type="Proteomes" id="UP001595387"/>
    </source>
</evidence>
<dbReference type="NCBIfam" id="TIGR00613">
    <property type="entry name" value="reco"/>
    <property type="match status" value="1"/>
</dbReference>
<dbReference type="PANTHER" id="PTHR33991:SF1">
    <property type="entry name" value="DNA REPAIR PROTEIN RECO"/>
    <property type="match status" value="1"/>
</dbReference>
<dbReference type="Gene3D" id="1.20.1440.120">
    <property type="entry name" value="Recombination protein O, C-terminal domain"/>
    <property type="match status" value="1"/>
</dbReference>
<dbReference type="Proteomes" id="UP001595387">
    <property type="component" value="Unassembled WGS sequence"/>
</dbReference>
<evidence type="ECO:0000256" key="5">
    <source>
        <dbReference type="ARBA" id="ARBA00023204"/>
    </source>
</evidence>
<evidence type="ECO:0000256" key="2">
    <source>
        <dbReference type="ARBA" id="ARBA00021310"/>
    </source>
</evidence>
<evidence type="ECO:0000259" key="8">
    <source>
        <dbReference type="Pfam" id="PF11967"/>
    </source>
</evidence>
<sequence>MLEKIDGIIIKTTDYGETHKIVTIMSKKIGKFSAIAKGAKKPKSRMAAVTQPFIYGQFFVYLNKGLSTLQQGEIIHSFRPIREDIIKTAYTAYITELTEKLMDSQIPDPSLFDQLHYTMEWVEKNEDVEIPVMMYEMKLFARGGFAPSVSRCANCGGNEPPFSFSIAEGGLLCSKCKGLDPDAIPLSESVAKLLYIFAKIGLERVGRISVKPENQRLLRRILDAYYDQYGGYYLKSKKFLGQLDKLR</sequence>
<keyword evidence="5 7" id="KW-0234">DNA repair</keyword>
<evidence type="ECO:0000256" key="1">
    <source>
        <dbReference type="ARBA" id="ARBA00007452"/>
    </source>
</evidence>
<dbReference type="SUPFAM" id="SSF57863">
    <property type="entry name" value="ArfGap/RecO-like zinc finger"/>
    <property type="match status" value="1"/>
</dbReference>
<comment type="similarity">
    <text evidence="1 7">Belongs to the RecO family.</text>
</comment>
<dbReference type="Gene3D" id="2.40.50.140">
    <property type="entry name" value="Nucleic acid-binding proteins"/>
    <property type="match status" value="1"/>
</dbReference>
<dbReference type="InterPro" id="IPR037278">
    <property type="entry name" value="ARFGAP/RecO"/>
</dbReference>
<protein>
    <recommendedName>
        <fullName evidence="2 7">DNA repair protein RecO</fullName>
    </recommendedName>
    <alternativeName>
        <fullName evidence="6 7">Recombination protein O</fullName>
    </alternativeName>
</protein>
<accession>A0ABV7A6A6</accession>
<dbReference type="PANTHER" id="PTHR33991">
    <property type="entry name" value="DNA REPAIR PROTEIN RECO"/>
    <property type="match status" value="1"/>
</dbReference>
<dbReference type="InterPro" id="IPR012340">
    <property type="entry name" value="NA-bd_OB-fold"/>
</dbReference>
<evidence type="ECO:0000256" key="7">
    <source>
        <dbReference type="HAMAP-Rule" id="MF_00201"/>
    </source>
</evidence>
<name>A0ABV7A6A6_9BACI</name>
<evidence type="ECO:0000256" key="3">
    <source>
        <dbReference type="ARBA" id="ARBA00022763"/>
    </source>
</evidence>
<dbReference type="Pfam" id="PF02565">
    <property type="entry name" value="RecO_C"/>
    <property type="match status" value="1"/>
</dbReference>
<evidence type="ECO:0000256" key="4">
    <source>
        <dbReference type="ARBA" id="ARBA00023172"/>
    </source>
</evidence>
<keyword evidence="3 7" id="KW-0227">DNA damage</keyword>
<dbReference type="Pfam" id="PF11967">
    <property type="entry name" value="RecO_N"/>
    <property type="match status" value="1"/>
</dbReference>
<dbReference type="InterPro" id="IPR042242">
    <property type="entry name" value="RecO_C"/>
</dbReference>
<keyword evidence="4 7" id="KW-0233">DNA recombination</keyword>
<feature type="domain" description="DNA replication/recombination mediator RecO N-terminal" evidence="8">
    <location>
        <begin position="1"/>
        <end position="78"/>
    </location>
</feature>
<organism evidence="9 10">
    <name type="scientific">Virgibacillus sediminis</name>
    <dbReference type="NCBI Taxonomy" id="202260"/>
    <lineage>
        <taxon>Bacteria</taxon>
        <taxon>Bacillati</taxon>
        <taxon>Bacillota</taxon>
        <taxon>Bacilli</taxon>
        <taxon>Bacillales</taxon>
        <taxon>Bacillaceae</taxon>
        <taxon>Virgibacillus</taxon>
    </lineage>
</organism>
<dbReference type="EMBL" id="JBHRRZ010000015">
    <property type="protein sequence ID" value="MFC2948383.1"/>
    <property type="molecule type" value="Genomic_DNA"/>
</dbReference>
<comment type="caution">
    <text evidence="9">The sequence shown here is derived from an EMBL/GenBank/DDBJ whole genome shotgun (WGS) entry which is preliminary data.</text>
</comment>